<sequence>MANFVYTKEHPLFPTLEEKATVQVHALSAGHLTLPETHFVNPASDKARNTVPSLAFLIQHIDSKTGRSTRILFDLGIRRDISRYAAPIRHHVATRLPLSTDPDVVKSLAAGGLKPSDIDYIIYSHVHWDHIGEPRDFPHSSFILGHGARALLANTHPQTLRGGHSFFEPDLLDPARTIELPDPASPAAPKLPPPFRNPAAWAPLPSHGLPAVLDLFGDASLYVVDAPGHLPGHVNVLMRTAVDKTHQKGNMTHSRDSARLKEQFTREFGEEALDNGWQNVLNLSPELFEASMKLRAVPRKKRHLPLKVQHLVSIAVDSASTHLYVPGIQSHIKEALKEGATTEEVMEVIELTSTLGIHACNIGVPLLVEVMKEEGIYDKHPTAEAPFDGYRERLKEDFTKKRGYWHQFWEDFLKLDPEFFEAYLEFSSVSWTKNVNGSGRGVLEPKLKELIYCAFDAAATHLYVPGLKLHMKNALGYGATPEEITEVLEIASLLSLHTAHVAAPILSQSIV</sequence>
<evidence type="ECO:0000259" key="2">
    <source>
        <dbReference type="Pfam" id="PF02627"/>
    </source>
</evidence>
<dbReference type="HOGENOM" id="CLU_448325_0_0_1"/>
<gene>
    <name evidence="3" type="ORF">MPH_11449</name>
</gene>
<dbReference type="InParanoid" id="K2RMM1"/>
<dbReference type="Gene3D" id="1.20.1290.10">
    <property type="entry name" value="AhpD-like"/>
    <property type="match status" value="1"/>
</dbReference>
<dbReference type="CDD" id="cd07730">
    <property type="entry name" value="metallo-hydrolase-like_MBL-fold"/>
    <property type="match status" value="1"/>
</dbReference>
<feature type="domain" description="Carboxymuconolactone decarboxylase-like" evidence="2">
    <location>
        <begin position="417"/>
        <end position="493"/>
    </location>
</feature>
<dbReference type="SUPFAM" id="SSF69118">
    <property type="entry name" value="AhpD-like"/>
    <property type="match status" value="1"/>
</dbReference>
<dbReference type="AlphaFoldDB" id="K2RMM1"/>
<proteinExistence type="predicted"/>
<dbReference type="Pfam" id="PF02627">
    <property type="entry name" value="CMD"/>
    <property type="match status" value="2"/>
</dbReference>
<dbReference type="VEuPathDB" id="FungiDB:MPH_11449"/>
<accession>K2RMM1</accession>
<dbReference type="InterPro" id="IPR001279">
    <property type="entry name" value="Metallo-B-lactamas"/>
</dbReference>
<evidence type="ECO:0000313" key="3">
    <source>
        <dbReference type="EMBL" id="EKG11434.1"/>
    </source>
</evidence>
<dbReference type="SUPFAM" id="SSF56281">
    <property type="entry name" value="Metallo-hydrolase/oxidoreductase"/>
    <property type="match status" value="1"/>
</dbReference>
<dbReference type="InterPro" id="IPR003779">
    <property type="entry name" value="CMD-like"/>
</dbReference>
<feature type="domain" description="Carboxymuconolactone decarboxylase-like" evidence="2">
    <location>
        <begin position="285"/>
        <end position="350"/>
    </location>
</feature>
<dbReference type="PANTHER" id="PTHR33930:SF2">
    <property type="entry name" value="BLR3452 PROTEIN"/>
    <property type="match status" value="1"/>
</dbReference>
<dbReference type="InterPro" id="IPR029032">
    <property type="entry name" value="AhpD-like"/>
</dbReference>
<evidence type="ECO:0000259" key="1">
    <source>
        <dbReference type="Pfam" id="PF00753"/>
    </source>
</evidence>
<dbReference type="OrthoDB" id="10250730at2759"/>
<name>K2RMM1_MACPH</name>
<comment type="caution">
    <text evidence="3">The sequence shown here is derived from an EMBL/GenBank/DDBJ whole genome shotgun (WGS) entry which is preliminary data.</text>
</comment>
<dbReference type="EMBL" id="AHHD01000469">
    <property type="protein sequence ID" value="EKG11434.1"/>
    <property type="molecule type" value="Genomic_DNA"/>
</dbReference>
<dbReference type="InterPro" id="IPR036866">
    <property type="entry name" value="RibonucZ/Hydroxyglut_hydro"/>
</dbReference>
<organism evidence="3 4">
    <name type="scientific">Macrophomina phaseolina (strain MS6)</name>
    <name type="common">Charcoal rot fungus</name>
    <dbReference type="NCBI Taxonomy" id="1126212"/>
    <lineage>
        <taxon>Eukaryota</taxon>
        <taxon>Fungi</taxon>
        <taxon>Dikarya</taxon>
        <taxon>Ascomycota</taxon>
        <taxon>Pezizomycotina</taxon>
        <taxon>Dothideomycetes</taxon>
        <taxon>Dothideomycetes incertae sedis</taxon>
        <taxon>Botryosphaeriales</taxon>
        <taxon>Botryosphaeriaceae</taxon>
        <taxon>Macrophomina</taxon>
    </lineage>
</organism>
<dbReference type="STRING" id="1126212.K2RMM1"/>
<dbReference type="eggNOG" id="ENOG502TI1I">
    <property type="taxonomic scope" value="Eukaryota"/>
</dbReference>
<evidence type="ECO:0000313" key="4">
    <source>
        <dbReference type="Proteomes" id="UP000007129"/>
    </source>
</evidence>
<dbReference type="PANTHER" id="PTHR33930">
    <property type="entry name" value="ALKYL HYDROPEROXIDE REDUCTASE AHPD"/>
    <property type="match status" value="1"/>
</dbReference>
<dbReference type="GO" id="GO:0051920">
    <property type="term" value="F:peroxiredoxin activity"/>
    <property type="evidence" value="ECO:0007669"/>
    <property type="project" value="InterPro"/>
</dbReference>
<reference evidence="3 4" key="1">
    <citation type="journal article" date="2012" name="BMC Genomics">
        <title>Tools to kill: Genome of one of the most destructive plant pathogenic fungi Macrophomina phaseolina.</title>
        <authorList>
            <person name="Islam M.S."/>
            <person name="Haque M.S."/>
            <person name="Islam M.M."/>
            <person name="Emdad E.M."/>
            <person name="Halim A."/>
            <person name="Hossen Q.M.M."/>
            <person name="Hossain M.Z."/>
            <person name="Ahmed B."/>
            <person name="Rahim S."/>
            <person name="Rahman M.S."/>
            <person name="Alam M.M."/>
            <person name="Hou S."/>
            <person name="Wan X."/>
            <person name="Saito J.A."/>
            <person name="Alam M."/>
        </authorList>
    </citation>
    <scope>NUCLEOTIDE SEQUENCE [LARGE SCALE GENOMIC DNA]</scope>
    <source>
        <strain evidence="3 4">MS6</strain>
    </source>
</reference>
<dbReference type="Pfam" id="PF00753">
    <property type="entry name" value="Lactamase_B"/>
    <property type="match status" value="1"/>
</dbReference>
<dbReference type="Gene3D" id="3.60.15.10">
    <property type="entry name" value="Ribonuclease Z/Hydroxyacylglutathione hydrolase-like"/>
    <property type="match status" value="1"/>
</dbReference>
<feature type="domain" description="Metallo-beta-lactamase" evidence="1">
    <location>
        <begin position="52"/>
        <end position="212"/>
    </location>
</feature>
<protein>
    <submittedName>
        <fullName evidence="3">Beta-lactamase-like protein</fullName>
    </submittedName>
</protein>
<dbReference type="Proteomes" id="UP000007129">
    <property type="component" value="Unassembled WGS sequence"/>
</dbReference>